<dbReference type="EMBL" id="BLIN01000005">
    <property type="protein sequence ID" value="GFE09654.1"/>
    <property type="molecule type" value="Genomic_DNA"/>
</dbReference>
<evidence type="ECO:0000313" key="2">
    <source>
        <dbReference type="EMBL" id="GFE09654.1"/>
    </source>
</evidence>
<accession>A0A640SFN3</accession>
<reference evidence="2 3" key="1">
    <citation type="submission" date="2019-12" db="EMBL/GenBank/DDBJ databases">
        <title>Whole genome shotgun sequence of Streptomyces caniferus NBRC 15389.</title>
        <authorList>
            <person name="Ichikawa N."/>
            <person name="Kimura A."/>
            <person name="Kitahashi Y."/>
            <person name="Komaki H."/>
            <person name="Tamura T."/>
        </authorList>
    </citation>
    <scope>NUCLEOTIDE SEQUENCE [LARGE SCALE GENOMIC DNA]</scope>
    <source>
        <strain evidence="2 3">NBRC 15389</strain>
    </source>
</reference>
<dbReference type="Proteomes" id="UP000435837">
    <property type="component" value="Unassembled WGS sequence"/>
</dbReference>
<evidence type="ECO:0000313" key="3">
    <source>
        <dbReference type="Proteomes" id="UP000435837"/>
    </source>
</evidence>
<dbReference type="InterPro" id="IPR020575">
    <property type="entry name" value="Hsp90_N"/>
</dbReference>
<protein>
    <recommendedName>
        <fullName evidence="1">HD-CE domain-containing protein</fullName>
    </recommendedName>
</protein>
<dbReference type="InterPro" id="IPR056471">
    <property type="entry name" value="HD-CE"/>
</dbReference>
<name>A0A640SFN3_9ACTN</name>
<dbReference type="Pfam" id="PF13589">
    <property type="entry name" value="HATPase_c_3"/>
    <property type="match status" value="1"/>
</dbReference>
<dbReference type="PRINTS" id="PR00775">
    <property type="entry name" value="HEATSHOCK90"/>
</dbReference>
<proteinExistence type="predicted"/>
<dbReference type="AlphaFoldDB" id="A0A640SFN3"/>
<evidence type="ECO:0000259" key="1">
    <source>
        <dbReference type="Pfam" id="PF24391"/>
    </source>
</evidence>
<sequence>MDSLWELADLVAGPHTTLNPAEAFVFGGAVIVHDLAMSRAAHSLLGGVRSRADWPDALASELRFQLRRSPHPSELAMPPEEIAARAEKILFRRAHAELAESLPLTSWKSLSGDTMYLISDPEIRIAYGRLIGEIAASHHWNYEKVTERLSAPVGAPGFAPVSWKVDSLYLACLLRTADASHLDATRSPDILAAVREISSDSRDHWIFQSRLQRPYLQNEKLCFTAPAGFSREEMSAWWLAYDTLKMVDGELKSADTLLLASGRTPFQVRGVANVQSPSAFSSIAGCHDWEPIEARVKVGDVANLVRRLGGKELYGQDWTIGLREILTNACDAVKAREALAEYRGGRRVVGRVTISVEVTEDQVWLSCHDNGIGMTSGVMGHQLLDFGCSSWLSPDTAKSTPGLIASKFEPTGKFGIGFFSVFMLGERVQVISRSLSEGPSETWILEFSSGVNKRPTLRKAAQSEQLDEPGTSVRVALDASIYAQSENSVVFRFKTHGSAFTTEGFASISDIIAYAMPAAECDLWVEEAGVPAEASPVIAKNDWVTVDGYRFLCRVLGIPEKALTDKDADPYSTLRDFAEQHKDDLSVIRDSSGLPAGRLCMVPESTRSGFYSARDSSFVTAGPARTSTRVYAAAGIAIGRPSRAARDSAIPILEPAEMAKWATREAVRLAERIAAGTLEAGDWCIDAAEQILQFGGDVGFPFWRTSQGWLTQDQLVSWMKGRTVLFVTHPVFADVRVGRTDIPASLEEGIVVYEWSHRDALWGVKDWPAVNNEYRGCTGALLRAIAEAWDVVISRVVEASAKREQEFVIGRHEGNEMRGECTVFSRSDLERT</sequence>
<gene>
    <name evidence="2" type="ORF">Scani_59220</name>
</gene>
<feature type="domain" description="HD-CE" evidence="1">
    <location>
        <begin position="2"/>
        <end position="252"/>
    </location>
</feature>
<dbReference type="Gene3D" id="3.30.565.10">
    <property type="entry name" value="Histidine kinase-like ATPase, C-terminal domain"/>
    <property type="match status" value="1"/>
</dbReference>
<dbReference type="Pfam" id="PF24391">
    <property type="entry name" value="HD-CE"/>
    <property type="match status" value="1"/>
</dbReference>
<organism evidence="2 3">
    <name type="scientific">Streptomyces caniferus</name>
    <dbReference type="NCBI Taxonomy" id="285557"/>
    <lineage>
        <taxon>Bacteria</taxon>
        <taxon>Bacillati</taxon>
        <taxon>Actinomycetota</taxon>
        <taxon>Actinomycetes</taxon>
        <taxon>Kitasatosporales</taxon>
        <taxon>Streptomycetaceae</taxon>
        <taxon>Streptomyces</taxon>
    </lineage>
</organism>
<comment type="caution">
    <text evidence="2">The sequence shown here is derived from an EMBL/GenBank/DDBJ whole genome shotgun (WGS) entry which is preliminary data.</text>
</comment>
<dbReference type="InterPro" id="IPR036890">
    <property type="entry name" value="HATPase_C_sf"/>
</dbReference>
<dbReference type="SUPFAM" id="SSF55874">
    <property type="entry name" value="ATPase domain of HSP90 chaperone/DNA topoisomerase II/histidine kinase"/>
    <property type="match status" value="1"/>
</dbReference>